<dbReference type="InterPro" id="IPR036034">
    <property type="entry name" value="PDZ_sf"/>
</dbReference>
<evidence type="ECO:0000313" key="2">
    <source>
        <dbReference type="WBParaSite" id="BTMF_0001130301-mRNA-1"/>
    </source>
</evidence>
<dbReference type="AlphaFoldDB" id="A0A0R3QUA1"/>
<evidence type="ECO:0000259" key="1">
    <source>
        <dbReference type="Pfam" id="PF17820"/>
    </source>
</evidence>
<proteinExistence type="predicted"/>
<accession>A0A0R3QUA1</accession>
<dbReference type="Pfam" id="PF17820">
    <property type="entry name" value="PDZ_6"/>
    <property type="match status" value="1"/>
</dbReference>
<reference evidence="2" key="1">
    <citation type="submission" date="2017-02" db="UniProtKB">
        <authorList>
            <consortium name="WormBaseParasite"/>
        </authorList>
    </citation>
    <scope>IDENTIFICATION</scope>
</reference>
<feature type="domain" description="PDZ" evidence="1">
    <location>
        <begin position="2"/>
        <end position="45"/>
    </location>
</feature>
<organism evidence="2">
    <name type="scientific">Brugia timori</name>
    <dbReference type="NCBI Taxonomy" id="42155"/>
    <lineage>
        <taxon>Eukaryota</taxon>
        <taxon>Metazoa</taxon>
        <taxon>Ecdysozoa</taxon>
        <taxon>Nematoda</taxon>
        <taxon>Chromadorea</taxon>
        <taxon>Rhabditida</taxon>
        <taxon>Spirurina</taxon>
        <taxon>Spiruromorpha</taxon>
        <taxon>Filarioidea</taxon>
        <taxon>Onchocercidae</taxon>
        <taxon>Brugia</taxon>
    </lineage>
</organism>
<name>A0A0R3QUA1_9BILA</name>
<dbReference type="SUPFAM" id="SSF50156">
    <property type="entry name" value="PDZ domain-like"/>
    <property type="match status" value="1"/>
</dbReference>
<dbReference type="WBParaSite" id="BTMF_0001130301-mRNA-1">
    <property type="protein sequence ID" value="BTMF_0001130301-mRNA-1"/>
    <property type="gene ID" value="BTMF_0001130301"/>
</dbReference>
<protein>
    <submittedName>
        <fullName evidence="2">PDZ_6 domain-containing protein</fullName>
    </submittedName>
</protein>
<sequence length="101" mass="11189">LPNGRAEQEGVRIGDIVETINGKNCTNYKMFSAKVRGARDVPKSMLTKCKHLKYLPPIPVKPTLQGSAATFNSKCSHNINLSTQLSTILMMQNHHFHGAQQ</sequence>
<dbReference type="InterPro" id="IPR041489">
    <property type="entry name" value="PDZ_6"/>
</dbReference>